<protein>
    <submittedName>
        <fullName evidence="2">Uncharacterized protein</fullName>
    </submittedName>
</protein>
<dbReference type="AlphaFoldDB" id="A0A6J4LW35"/>
<evidence type="ECO:0000256" key="1">
    <source>
        <dbReference type="SAM" id="SignalP"/>
    </source>
</evidence>
<organism evidence="2">
    <name type="scientific">uncultured Microcoleus sp</name>
    <dbReference type="NCBI Taxonomy" id="259945"/>
    <lineage>
        <taxon>Bacteria</taxon>
        <taxon>Bacillati</taxon>
        <taxon>Cyanobacteriota</taxon>
        <taxon>Cyanophyceae</taxon>
        <taxon>Oscillatoriophycideae</taxon>
        <taxon>Oscillatoriales</taxon>
        <taxon>Microcoleaceae</taxon>
        <taxon>Microcoleus</taxon>
        <taxon>environmental samples</taxon>
    </lineage>
</organism>
<feature type="chain" id="PRO_5027121128" evidence="1">
    <location>
        <begin position="29"/>
        <end position="171"/>
    </location>
</feature>
<name>A0A6J4LW35_9CYAN</name>
<evidence type="ECO:0000313" key="2">
    <source>
        <dbReference type="EMBL" id="CAA9343432.1"/>
    </source>
</evidence>
<gene>
    <name evidence="2" type="ORF">AVDCRST_MAG84-2504</name>
</gene>
<proteinExistence type="predicted"/>
<dbReference type="EMBL" id="CADCTZ010000440">
    <property type="protein sequence ID" value="CAA9343432.1"/>
    <property type="molecule type" value="Genomic_DNA"/>
</dbReference>
<reference evidence="2" key="1">
    <citation type="submission" date="2020-02" db="EMBL/GenBank/DDBJ databases">
        <authorList>
            <person name="Meier V. D."/>
        </authorList>
    </citation>
    <scope>NUCLEOTIDE SEQUENCE</scope>
    <source>
        <strain evidence="2">AVDCRST_MAG84</strain>
    </source>
</reference>
<sequence>MSNSKMIGKAIAAGGLCFGILASFTASHGPASAAAPIIAQETPAPAASSIDKQLLGQWQGTVPSGQSFTFVFAPEGKLFLMAKGPDGAARAKEMRYKVNLGEKPMHLDVGLSSTETVETVFELTPEGQMRLQLQGTNPGQARPNSLNEQATVFKKVSEATALPADTQVIGF</sequence>
<keyword evidence="1" id="KW-0732">Signal</keyword>
<accession>A0A6J4LW35</accession>
<feature type="signal peptide" evidence="1">
    <location>
        <begin position="1"/>
        <end position="28"/>
    </location>
</feature>